<organism evidence="2 3">
    <name type="scientific">Adlercreutzia wanghongyangiae</name>
    <dbReference type="NCBI Taxonomy" id="3111451"/>
    <lineage>
        <taxon>Bacteria</taxon>
        <taxon>Bacillati</taxon>
        <taxon>Actinomycetota</taxon>
        <taxon>Coriobacteriia</taxon>
        <taxon>Eggerthellales</taxon>
        <taxon>Eggerthellaceae</taxon>
        <taxon>Adlercreutzia</taxon>
    </lineage>
</organism>
<evidence type="ECO:0000313" key="3">
    <source>
        <dbReference type="Proteomes" id="UP001349994"/>
    </source>
</evidence>
<reference evidence="2 3" key="1">
    <citation type="submission" date="2024-01" db="EMBL/GenBank/DDBJ databases">
        <title>novel species in genus Adlercreutzia.</title>
        <authorList>
            <person name="Liu X."/>
        </authorList>
    </citation>
    <scope>NUCLEOTIDE SEQUENCE [LARGE SCALE GENOMIC DNA]</scope>
    <source>
        <strain evidence="2 3">R7</strain>
    </source>
</reference>
<dbReference type="RefSeq" id="WP_326424347.1">
    <property type="nucleotide sequence ID" value="NZ_JAYMFF010000040.1"/>
</dbReference>
<gene>
    <name evidence="2" type="ORF">VIN30_11490</name>
</gene>
<keyword evidence="3" id="KW-1185">Reference proteome</keyword>
<dbReference type="SUPFAM" id="SSF160887">
    <property type="entry name" value="Rv2827c C-terminal domain-like"/>
    <property type="match status" value="1"/>
</dbReference>
<name>A0ABU6IKY3_9ACTN</name>
<protein>
    <submittedName>
        <fullName evidence="2">Type IV toxin-antitoxin system AbiEi family antitoxin</fullName>
    </submittedName>
</protein>
<proteinExistence type="predicted"/>
<evidence type="ECO:0000313" key="2">
    <source>
        <dbReference type="EMBL" id="MEC4177070.1"/>
    </source>
</evidence>
<evidence type="ECO:0000259" key="1">
    <source>
        <dbReference type="Pfam" id="PF09407"/>
    </source>
</evidence>
<dbReference type="Pfam" id="PF09407">
    <property type="entry name" value="AbiEi_1"/>
    <property type="match status" value="1"/>
</dbReference>
<dbReference type="Gene3D" id="3.90.56.20">
    <property type="entry name" value="replication protein C, winged helix domain"/>
    <property type="match status" value="1"/>
</dbReference>
<comment type="caution">
    <text evidence="2">The sequence shown here is derived from an EMBL/GenBank/DDBJ whole genome shotgun (WGS) entry which is preliminary data.</text>
</comment>
<sequence length="264" mass="28573">MSRTIPESLSPILEDLELDRPQLVSLAALRAMCEHHRIGTDPRVVASRLKQKGWLVATPQRGVWEFAPAELAGSYSSADPLLALKAFSIAHPECKNALRGQSAAWALGLADRAPSTISVAFEERPKVKMPPDLAPVTFAPQTPVRSAKGVSALGPASIVVQMAERPSSVRSWQSAVEWLPDVAFEIDGGELLKELEGRPNSVAQRTGYLLQGMRPDLAAAVADTHAAQVVAKMGTSEVPIRYDQRWMVSDALLPFGPRELEAVK</sequence>
<accession>A0ABU6IKY3</accession>
<dbReference type="InterPro" id="IPR018547">
    <property type="entry name" value="AbiEi_C"/>
</dbReference>
<dbReference type="Proteomes" id="UP001349994">
    <property type="component" value="Unassembled WGS sequence"/>
</dbReference>
<dbReference type="EMBL" id="JAYMFF010000040">
    <property type="protein sequence ID" value="MEC4177070.1"/>
    <property type="molecule type" value="Genomic_DNA"/>
</dbReference>
<feature type="domain" description="AbiEi antitoxin C-terminal" evidence="1">
    <location>
        <begin position="93"/>
        <end position="211"/>
    </location>
</feature>